<dbReference type="PANTHER" id="PTHR23026">
    <property type="entry name" value="NADPH NITROREDUCTASE"/>
    <property type="match status" value="1"/>
</dbReference>
<evidence type="ECO:0000256" key="1">
    <source>
        <dbReference type="ARBA" id="ARBA00022630"/>
    </source>
</evidence>
<dbReference type="SUPFAM" id="SSF55469">
    <property type="entry name" value="FMN-dependent nitroreductase-like"/>
    <property type="match status" value="1"/>
</dbReference>
<feature type="domain" description="Nitroreductase" evidence="4">
    <location>
        <begin position="8"/>
        <end position="61"/>
    </location>
</feature>
<dbReference type="Pfam" id="PF00881">
    <property type="entry name" value="Nitroreductase"/>
    <property type="match status" value="2"/>
</dbReference>
<sequence length="170" mass="19405">MSQILKVIKKRRSIRKYTDQEVSQKTINQLLEAAMAAPSAGNAQPWEFIIIDQQEIIEQIPKIHPYASMVKEAAKLLLVCANLEEEIYQGFWVQDCSAATQNILLTAAAKDLGTVWLGIYPEEDRVRGVKRLLNLPEHIIPFSLIPVGYPAESKKASERFRTDKIHYNNW</sequence>
<evidence type="ECO:0000313" key="6">
    <source>
        <dbReference type="Proteomes" id="UP000295832"/>
    </source>
</evidence>
<dbReference type="CDD" id="cd02150">
    <property type="entry name" value="nitroreductase"/>
    <property type="match status" value="1"/>
</dbReference>
<protein>
    <submittedName>
        <fullName evidence="5">Nitroreductase</fullName>
    </submittedName>
</protein>
<keyword evidence="3" id="KW-0560">Oxidoreductase</keyword>
<evidence type="ECO:0000256" key="3">
    <source>
        <dbReference type="ARBA" id="ARBA00023002"/>
    </source>
</evidence>
<dbReference type="STRING" id="926561.GCA_000379025_01690"/>
<evidence type="ECO:0000256" key="2">
    <source>
        <dbReference type="ARBA" id="ARBA00022643"/>
    </source>
</evidence>
<dbReference type="AlphaFoldDB" id="A0A4R8H363"/>
<dbReference type="Proteomes" id="UP000295832">
    <property type="component" value="Unassembled WGS sequence"/>
</dbReference>
<gene>
    <name evidence="5" type="ORF">C7959_10322</name>
</gene>
<dbReference type="PANTHER" id="PTHR23026:SF90">
    <property type="entry name" value="IODOTYROSINE DEIODINASE 1"/>
    <property type="match status" value="1"/>
</dbReference>
<name>A0A4R8H363_9FIRM</name>
<evidence type="ECO:0000313" key="5">
    <source>
        <dbReference type="EMBL" id="TDX53170.1"/>
    </source>
</evidence>
<evidence type="ECO:0000259" key="4">
    <source>
        <dbReference type="Pfam" id="PF00881"/>
    </source>
</evidence>
<reference evidence="5 6" key="1">
    <citation type="submission" date="2019-03" db="EMBL/GenBank/DDBJ databases">
        <title>Subsurface microbial communities from deep shales in Ohio and West Virginia, USA.</title>
        <authorList>
            <person name="Wrighton K."/>
        </authorList>
    </citation>
    <scope>NUCLEOTIDE SEQUENCE [LARGE SCALE GENOMIC DNA]</scope>
    <source>
        <strain evidence="5 6">MSL 6dP</strain>
    </source>
</reference>
<keyword evidence="1" id="KW-0285">Flavoprotein</keyword>
<proteinExistence type="predicted"/>
<comment type="caution">
    <text evidence="5">The sequence shown here is derived from an EMBL/GenBank/DDBJ whole genome shotgun (WGS) entry which is preliminary data.</text>
</comment>
<dbReference type="RefSeq" id="WP_134114763.1">
    <property type="nucleotide sequence ID" value="NZ_SOEG01000003.1"/>
</dbReference>
<dbReference type="GO" id="GO:0016491">
    <property type="term" value="F:oxidoreductase activity"/>
    <property type="evidence" value="ECO:0007669"/>
    <property type="project" value="UniProtKB-KW"/>
</dbReference>
<organism evidence="5 6">
    <name type="scientific">Orenia marismortui</name>
    <dbReference type="NCBI Taxonomy" id="46469"/>
    <lineage>
        <taxon>Bacteria</taxon>
        <taxon>Bacillati</taxon>
        <taxon>Bacillota</taxon>
        <taxon>Clostridia</taxon>
        <taxon>Halanaerobiales</taxon>
        <taxon>Halobacteroidaceae</taxon>
        <taxon>Orenia</taxon>
    </lineage>
</organism>
<dbReference type="Gene3D" id="3.40.109.10">
    <property type="entry name" value="NADH Oxidase"/>
    <property type="match status" value="1"/>
</dbReference>
<dbReference type="InterPro" id="IPR000415">
    <property type="entry name" value="Nitroreductase-like"/>
</dbReference>
<keyword evidence="2" id="KW-0288">FMN</keyword>
<feature type="domain" description="Nitroreductase" evidence="4">
    <location>
        <begin position="83"/>
        <end position="149"/>
    </location>
</feature>
<dbReference type="EMBL" id="SOEG01000003">
    <property type="protein sequence ID" value="TDX53170.1"/>
    <property type="molecule type" value="Genomic_DNA"/>
</dbReference>
<keyword evidence="6" id="KW-1185">Reference proteome</keyword>
<dbReference type="InterPro" id="IPR029479">
    <property type="entry name" value="Nitroreductase"/>
</dbReference>
<accession>A0A4R8H363</accession>
<dbReference type="InterPro" id="IPR050627">
    <property type="entry name" value="Nitroreductase/BluB"/>
</dbReference>